<protein>
    <recommendedName>
        <fullName evidence="1">Helicase/UvrB N-terminal domain-containing protein</fullName>
    </recommendedName>
</protein>
<dbReference type="GO" id="GO:0003677">
    <property type="term" value="F:DNA binding"/>
    <property type="evidence" value="ECO:0007669"/>
    <property type="project" value="InterPro"/>
</dbReference>
<evidence type="ECO:0000259" key="1">
    <source>
        <dbReference type="Pfam" id="PF04851"/>
    </source>
</evidence>
<dbReference type="Proteomes" id="UP000033945">
    <property type="component" value="Unassembled WGS sequence"/>
</dbReference>
<name>A0A0G1IWQ3_9BACT</name>
<dbReference type="AlphaFoldDB" id="A0A0G1IWQ3"/>
<dbReference type="InterPro" id="IPR027417">
    <property type="entry name" value="P-loop_NTPase"/>
</dbReference>
<evidence type="ECO:0000313" key="3">
    <source>
        <dbReference type="Proteomes" id="UP000033945"/>
    </source>
</evidence>
<dbReference type="GO" id="GO:0016787">
    <property type="term" value="F:hydrolase activity"/>
    <property type="evidence" value="ECO:0007669"/>
    <property type="project" value="InterPro"/>
</dbReference>
<accession>A0A0G1IWQ3</accession>
<dbReference type="PANTHER" id="PTHR47396:SF1">
    <property type="entry name" value="ATP-DEPENDENT HELICASE IRC3-RELATED"/>
    <property type="match status" value="1"/>
</dbReference>
<evidence type="ECO:0000313" key="2">
    <source>
        <dbReference type="EMBL" id="KKT63821.1"/>
    </source>
</evidence>
<dbReference type="GO" id="GO:0005829">
    <property type="term" value="C:cytosol"/>
    <property type="evidence" value="ECO:0007669"/>
    <property type="project" value="TreeGrafter"/>
</dbReference>
<proteinExistence type="predicted"/>
<dbReference type="GO" id="GO:0005524">
    <property type="term" value="F:ATP binding"/>
    <property type="evidence" value="ECO:0007669"/>
    <property type="project" value="InterPro"/>
</dbReference>
<dbReference type="EMBL" id="LCIT01000001">
    <property type="protein sequence ID" value="KKT63821.1"/>
    <property type="molecule type" value="Genomic_DNA"/>
</dbReference>
<dbReference type="Pfam" id="PF04851">
    <property type="entry name" value="ResIII"/>
    <property type="match status" value="1"/>
</dbReference>
<gene>
    <name evidence="2" type="ORF">UW55_C0001G0114</name>
</gene>
<organism evidence="2 3">
    <name type="scientific">Candidatus Giovannonibacteria bacterium GW2011_GWA2_44_26</name>
    <dbReference type="NCBI Taxonomy" id="1618648"/>
    <lineage>
        <taxon>Bacteria</taxon>
        <taxon>Candidatus Giovannoniibacteriota</taxon>
    </lineage>
</organism>
<reference evidence="2 3" key="1">
    <citation type="journal article" date="2015" name="Nature">
        <title>rRNA introns, odd ribosomes, and small enigmatic genomes across a large radiation of phyla.</title>
        <authorList>
            <person name="Brown C.T."/>
            <person name="Hug L.A."/>
            <person name="Thomas B.C."/>
            <person name="Sharon I."/>
            <person name="Castelle C.J."/>
            <person name="Singh A."/>
            <person name="Wilkins M.J."/>
            <person name="Williams K.H."/>
            <person name="Banfield J.F."/>
        </authorList>
    </citation>
    <scope>NUCLEOTIDE SEQUENCE [LARGE SCALE GENOMIC DNA]</scope>
</reference>
<comment type="caution">
    <text evidence="2">The sequence shown here is derived from an EMBL/GenBank/DDBJ whole genome shotgun (WGS) entry which is preliminary data.</text>
</comment>
<dbReference type="PANTHER" id="PTHR47396">
    <property type="entry name" value="TYPE I RESTRICTION ENZYME ECOKI R PROTEIN"/>
    <property type="match status" value="1"/>
</dbReference>
<dbReference type="SUPFAM" id="SSF52540">
    <property type="entry name" value="P-loop containing nucleoside triphosphate hydrolases"/>
    <property type="match status" value="2"/>
</dbReference>
<feature type="domain" description="Helicase/UvrB N-terminal" evidence="1">
    <location>
        <begin position="22"/>
        <end position="202"/>
    </location>
</feature>
<dbReference type="Gene3D" id="3.40.50.300">
    <property type="entry name" value="P-loop containing nucleotide triphosphate hydrolases"/>
    <property type="match status" value="2"/>
</dbReference>
<sequence length="768" mass="88682">MRRYPKRFCGSIGVYSNHNMAFQLTKYQDKAARELLIKSEELLSTGNPKTLVFKAPTGSGKTIIIAEFLTRFSDDHDHSPCAFIWAAPHKLHEQSKEKLEQYFENTRAMECSFFEDLDDRQIGENEILFFNWESIRREDLIYIRENEQDNNLSSVLERTHKAGRKIILIIDESHLHAPAETSQNLKNDIAPDLIIETSATPTLPGDDNVTVQIEAVKAEEMIKKAVILNEDFKSVVRRGRTETIKSELAGSTDDTVLREALKKREELVRAYKAEGVAVNPLLLIQLPNRIGQAEEDRQTIIVRTLNDKHGISVENGKLAFYISENKENSENISRNDNEAEVLIFKQAVAHGWDCPRAHILVLFREWHSPVFSIQTLGRIMRVSEPEHGYYDNDILNFAYVYTNIDDIVIQEDIGGGYVVIHTSKRIAKYKSVELPSVHRKRHREQTRLSPLFTRLFLMEAQKYTSKDKKKKGLEKIIKPKGQRVQQAFISDWKAENIDTIAGERIQADVQIERASDMDLQRLFDYFVRKNLSPFHPEDRSVGRLKESIYKFFDKEMRMTRAEHFRDIINIVLSEDNRPHFEAVIDSAKRAYIATAEKREKEIVEDVWEVPERVAFGKGYVEAKPKKKKSVMKPFFSDERWQSEKAFIDFLDKPRNDVSWWFKNGDRDATFFAVQYKDGNDSAPFYVDFVVMMKDGSIGLFDPHGLHLADFGAKSDGLRAYIAHLKKKGRKVSGGIIANTKPDYTGQWMVYEGNGKNAREGNWDNWKQL</sequence>
<dbReference type="CDD" id="cd18785">
    <property type="entry name" value="SF2_C"/>
    <property type="match status" value="1"/>
</dbReference>
<dbReference type="InterPro" id="IPR050742">
    <property type="entry name" value="Helicase_Restrict-Modif_Enz"/>
</dbReference>
<dbReference type="InterPro" id="IPR006935">
    <property type="entry name" value="Helicase/UvrB_N"/>
</dbReference>